<dbReference type="Proteomes" id="UP000275048">
    <property type="component" value="Unassembled WGS sequence"/>
</dbReference>
<accession>A0A3M8AKN2</accession>
<comment type="caution">
    <text evidence="1">The sequence shown here is derived from an EMBL/GenBank/DDBJ whole genome shotgun (WGS) entry which is preliminary data.</text>
</comment>
<organism evidence="1 2">
    <name type="scientific">Agromyces tardus</name>
    <dbReference type="NCBI Taxonomy" id="2583849"/>
    <lineage>
        <taxon>Bacteria</taxon>
        <taxon>Bacillati</taxon>
        <taxon>Actinomycetota</taxon>
        <taxon>Actinomycetes</taxon>
        <taxon>Micrococcales</taxon>
        <taxon>Microbacteriaceae</taxon>
        <taxon>Agromyces</taxon>
    </lineage>
</organism>
<dbReference type="NCBIfam" id="TIGR02453">
    <property type="entry name" value="TIGR02453 family protein"/>
    <property type="match status" value="1"/>
</dbReference>
<dbReference type="PIRSF" id="PIRSF028451">
    <property type="entry name" value="UCP028451"/>
    <property type="match status" value="1"/>
</dbReference>
<name>A0A3M8AKN2_9MICO</name>
<keyword evidence="2" id="KW-1185">Reference proteome</keyword>
<dbReference type="Pfam" id="PF09365">
    <property type="entry name" value="DUF2461"/>
    <property type="match status" value="1"/>
</dbReference>
<reference evidence="1 2" key="1">
    <citation type="submission" date="2018-10" db="EMBL/GenBank/DDBJ databases">
        <title>Isolation, diversity and antibacterial activity of antinobacteria from the wheat rhizosphere soil.</title>
        <authorList>
            <person name="Sun T."/>
        </authorList>
    </citation>
    <scope>NUCLEOTIDE SEQUENCE [LARGE SCALE GENOMIC DNA]</scope>
    <source>
        <strain evidence="1 2">SJ-23</strain>
    </source>
</reference>
<evidence type="ECO:0000313" key="1">
    <source>
        <dbReference type="EMBL" id="RNB51758.1"/>
    </source>
</evidence>
<dbReference type="InterPro" id="IPR015996">
    <property type="entry name" value="UCP028451"/>
</dbReference>
<proteinExistence type="predicted"/>
<protein>
    <submittedName>
        <fullName evidence="1">DUF2461 domain-containing protein</fullName>
    </submittedName>
</protein>
<sequence length="211" mass="23281">MASRSFEPGAFEFFDELARNNYREWFQAHRADYERLVREPLERIAARAQEAYGPAHVMRPNRDIRFSADKSPYKANAAMSAGRSAAVYLSVSGSGIEVGGGLYQPTRDQLAKARAAIADDGVPARELAAIVADLTAAGFELAGPPLKTAPRGFDRDHRHIDLLRLTHYAALRSLPRDATDRMIDDAWQQVAPLIAWADAHAGVARDDPARR</sequence>
<dbReference type="PANTHER" id="PTHR36452:SF1">
    <property type="entry name" value="DUF2461 DOMAIN-CONTAINING PROTEIN"/>
    <property type="match status" value="1"/>
</dbReference>
<dbReference type="OrthoDB" id="9794241at2"/>
<gene>
    <name evidence="1" type="ORF">EDM22_02025</name>
</gene>
<dbReference type="EMBL" id="RHHB01000002">
    <property type="protein sequence ID" value="RNB51758.1"/>
    <property type="molecule type" value="Genomic_DNA"/>
</dbReference>
<dbReference type="PANTHER" id="PTHR36452">
    <property type="entry name" value="CHROMOSOME 12, WHOLE GENOME SHOTGUN SEQUENCE"/>
    <property type="match status" value="1"/>
</dbReference>
<dbReference type="RefSeq" id="WP_122935391.1">
    <property type="nucleotide sequence ID" value="NZ_JBHSNT010000044.1"/>
</dbReference>
<dbReference type="AlphaFoldDB" id="A0A3M8AKN2"/>
<dbReference type="InterPro" id="IPR012808">
    <property type="entry name" value="CHP02453"/>
</dbReference>
<evidence type="ECO:0000313" key="2">
    <source>
        <dbReference type="Proteomes" id="UP000275048"/>
    </source>
</evidence>